<protein>
    <submittedName>
        <fullName evidence="2">Uncharacterized protein</fullName>
    </submittedName>
</protein>
<evidence type="ECO:0000256" key="1">
    <source>
        <dbReference type="SAM" id="SignalP"/>
    </source>
</evidence>
<proteinExistence type="predicted"/>
<sequence length="243" mass="26903">MDGLLRFLLWFALSYVLQAYDLSHALGPRGALGIALDYSLATLWPTDVNAASTNVPRNWQFSTHLTFNGQVSQITDGQLWQIATDAFNEMVLDMTQYGIGNKNRPNAMAVSFTYDLIENTPVKDTLLLCQAVWKDYGEGDTKHRTGGKCAELMAAYLYYFSQVSPLKGQNARIATVVWDYKARQPLPKALCGDETAPATERPIEWGCNLFVVGENLRPVDTTIALAPYDLTTLAGGLALRDQI</sequence>
<reference evidence="3" key="1">
    <citation type="journal article" date="2023" name="Mol. Phylogenet. Evol.">
        <title>Genome-scale phylogeny and comparative genomics of the fungal order Sordariales.</title>
        <authorList>
            <person name="Hensen N."/>
            <person name="Bonometti L."/>
            <person name="Westerberg I."/>
            <person name="Brannstrom I.O."/>
            <person name="Guillou S."/>
            <person name="Cros-Aarteil S."/>
            <person name="Calhoun S."/>
            <person name="Haridas S."/>
            <person name="Kuo A."/>
            <person name="Mondo S."/>
            <person name="Pangilinan J."/>
            <person name="Riley R."/>
            <person name="LaButti K."/>
            <person name="Andreopoulos B."/>
            <person name="Lipzen A."/>
            <person name="Chen C."/>
            <person name="Yan M."/>
            <person name="Daum C."/>
            <person name="Ng V."/>
            <person name="Clum A."/>
            <person name="Steindorff A."/>
            <person name="Ohm R.A."/>
            <person name="Martin F."/>
            <person name="Silar P."/>
            <person name="Natvig D.O."/>
            <person name="Lalanne C."/>
            <person name="Gautier V."/>
            <person name="Ament-Velasquez S.L."/>
            <person name="Kruys A."/>
            <person name="Hutchinson M.I."/>
            <person name="Powell A.J."/>
            <person name="Barry K."/>
            <person name="Miller A.N."/>
            <person name="Grigoriev I.V."/>
            <person name="Debuchy R."/>
            <person name="Gladieux P."/>
            <person name="Hiltunen Thoren M."/>
            <person name="Johannesson H."/>
        </authorList>
    </citation>
    <scope>NUCLEOTIDE SEQUENCE [LARGE SCALE GENOMIC DNA]</scope>
    <source>
        <strain evidence="3">CBS 340.73</strain>
    </source>
</reference>
<accession>A0AAN6N760</accession>
<evidence type="ECO:0000313" key="2">
    <source>
        <dbReference type="EMBL" id="KAK3940426.1"/>
    </source>
</evidence>
<comment type="caution">
    <text evidence="2">The sequence shown here is derived from an EMBL/GenBank/DDBJ whole genome shotgun (WGS) entry which is preliminary data.</text>
</comment>
<dbReference type="AlphaFoldDB" id="A0AAN6N760"/>
<dbReference type="EMBL" id="MU853796">
    <property type="protein sequence ID" value="KAK3940426.1"/>
    <property type="molecule type" value="Genomic_DNA"/>
</dbReference>
<feature type="chain" id="PRO_5042989680" evidence="1">
    <location>
        <begin position="20"/>
        <end position="243"/>
    </location>
</feature>
<organism evidence="2 3">
    <name type="scientific">Diplogelasinospora grovesii</name>
    <dbReference type="NCBI Taxonomy" id="303347"/>
    <lineage>
        <taxon>Eukaryota</taxon>
        <taxon>Fungi</taxon>
        <taxon>Dikarya</taxon>
        <taxon>Ascomycota</taxon>
        <taxon>Pezizomycotina</taxon>
        <taxon>Sordariomycetes</taxon>
        <taxon>Sordariomycetidae</taxon>
        <taxon>Sordariales</taxon>
        <taxon>Diplogelasinosporaceae</taxon>
        <taxon>Diplogelasinospora</taxon>
    </lineage>
</organism>
<keyword evidence="1" id="KW-0732">Signal</keyword>
<gene>
    <name evidence="2" type="ORF">QBC46DRAFT_434731</name>
</gene>
<evidence type="ECO:0000313" key="3">
    <source>
        <dbReference type="Proteomes" id="UP001303473"/>
    </source>
</evidence>
<dbReference type="Proteomes" id="UP001303473">
    <property type="component" value="Unassembled WGS sequence"/>
</dbReference>
<keyword evidence="3" id="KW-1185">Reference proteome</keyword>
<name>A0AAN6N760_9PEZI</name>
<feature type="signal peptide" evidence="1">
    <location>
        <begin position="1"/>
        <end position="19"/>
    </location>
</feature>